<dbReference type="InterPro" id="IPR016032">
    <property type="entry name" value="Sig_transdc_resp-reg_C-effctor"/>
</dbReference>
<dbReference type="InterPro" id="IPR000792">
    <property type="entry name" value="Tscrpt_reg_LuxR_C"/>
</dbReference>
<dbReference type="InterPro" id="IPR041664">
    <property type="entry name" value="AAA_16"/>
</dbReference>
<feature type="domain" description="HTH luxR-type" evidence="4">
    <location>
        <begin position="878"/>
        <end position="943"/>
    </location>
</feature>
<dbReference type="PROSITE" id="PS50005">
    <property type="entry name" value="TPR"/>
    <property type="match status" value="1"/>
</dbReference>
<dbReference type="PANTHER" id="PTHR16305:SF35">
    <property type="entry name" value="TRANSCRIPTIONAL ACTIVATOR DOMAIN"/>
    <property type="match status" value="1"/>
</dbReference>
<sequence length="943" mass="103742">MVDDAAPSTLNHPMVGREGELDVLRELYRDVKKGMSRAVVLHGPLGSGKSRLVAEFLAEVRTRSTTVLSMVGDEWESSLPLAGYTQLMSTAPLRSSKGFDGGALPPSTVSVDLSADQAVNYAQTLQIHLEQLQKRGPVIVVVDDLQWVDEATLRILVFTARRLHGAKVMFVFTMDTEQTEKIPVGVLDYVAGHQVRAIVLPPLTVEAVGQLGRNLLGTDLDVTTVRSLIEHTEGRPLRLVELMREIPHDHWQGRLPDLPPSRRVRARVRAQLARASEDLVTVARAVSVLGPSAQLHAVAEIAQVPDALACLDEGHELHLLRFTVSQTHSEVTFTEPGAAQAVYDSIPPTVRIELHRTAARVVTDPGEQLNHRVSATPGPDAELADALESYATVQARAGAWADVATAMLAASRLSGDRRQKDLRLLQAVDAMVGSGDLTQAATYLGTIESLPSSPLRSTVLGYLAVVTGQFASAKAHLDMAWRTVRPEHDPSTAARIAQRQVLHGLANWDGPAMVDWAHQTLALVDRAEPVWVEAEAIHGLGLFANHQVAETDALYRRHMSEVAETAQKQRIQMGYAWFALRTDDVEAAHLHFEAAVPTEYRGGSLRISLWAEAWLARCQLVLGDWDAAAATIARASVRLEGSGMRLIRPLLYWTAAELYAMRGDWARSQHYVQLTTAPSDGYRAMAVPAALARARYHEARADYESAYEAIHPLLTSDPQTHERSSFWPWQDTMVNVLVMTDRLEAAQEFLGSIEAASPETQSDTDKARLAWARGRLLAAQGDADEAREHFERALEYLHPHHRPYLKARICFAFGQSMRRAGKRRLASSVLRTARELYVALGAKTYVARCDRELKAAGVDTDAGVLAQELGADGPRLSQRPDTVSLTPQEQAVAQFVAKGATNKEVARALFIAEKTVQYHLTRIYGKYGIRSRSELAALYRPQQ</sequence>
<dbReference type="GO" id="GO:0006355">
    <property type="term" value="P:regulation of DNA-templated transcription"/>
    <property type="evidence" value="ECO:0007669"/>
    <property type="project" value="InterPro"/>
</dbReference>
<dbReference type="InterPro" id="IPR011990">
    <property type="entry name" value="TPR-like_helical_dom_sf"/>
</dbReference>
<dbReference type="AlphaFoldDB" id="A0A3N3ZU27"/>
<dbReference type="CDD" id="cd06170">
    <property type="entry name" value="LuxR_C_like"/>
    <property type="match status" value="1"/>
</dbReference>
<evidence type="ECO:0000256" key="2">
    <source>
        <dbReference type="ARBA" id="ARBA00022840"/>
    </source>
</evidence>
<gene>
    <name evidence="5" type="ORF">EDL96_00770</name>
</gene>
<reference evidence="5 6" key="1">
    <citation type="submission" date="2018-10" db="EMBL/GenBank/DDBJ databases">
        <title>Kocuria sp. M5W7-7, whole genome shotgun sequence.</title>
        <authorList>
            <person name="Tuo L."/>
        </authorList>
    </citation>
    <scope>NUCLEOTIDE SEQUENCE [LARGE SCALE GENOMIC DNA]</scope>
    <source>
        <strain evidence="5 6">M5W7-7</strain>
    </source>
</reference>
<dbReference type="Gene3D" id="1.25.40.10">
    <property type="entry name" value="Tetratricopeptide repeat domain"/>
    <property type="match status" value="1"/>
</dbReference>
<dbReference type="GO" id="GO:0005524">
    <property type="term" value="F:ATP binding"/>
    <property type="evidence" value="ECO:0007669"/>
    <property type="project" value="UniProtKB-KW"/>
</dbReference>
<dbReference type="EMBL" id="RKMF01000001">
    <property type="protein sequence ID" value="ROZ65811.1"/>
    <property type="molecule type" value="Genomic_DNA"/>
</dbReference>
<evidence type="ECO:0000313" key="5">
    <source>
        <dbReference type="EMBL" id="ROZ65811.1"/>
    </source>
</evidence>
<dbReference type="SUPFAM" id="SSF46894">
    <property type="entry name" value="C-terminal effector domain of the bipartite response regulators"/>
    <property type="match status" value="1"/>
</dbReference>
<proteinExistence type="predicted"/>
<evidence type="ECO:0000256" key="3">
    <source>
        <dbReference type="PROSITE-ProRule" id="PRU00339"/>
    </source>
</evidence>
<keyword evidence="6" id="KW-1185">Reference proteome</keyword>
<dbReference type="InterPro" id="IPR036388">
    <property type="entry name" value="WH-like_DNA-bd_sf"/>
</dbReference>
<dbReference type="GO" id="GO:0005737">
    <property type="term" value="C:cytoplasm"/>
    <property type="evidence" value="ECO:0007669"/>
    <property type="project" value="TreeGrafter"/>
</dbReference>
<dbReference type="SMART" id="SM00421">
    <property type="entry name" value="HTH_LUXR"/>
    <property type="match status" value="1"/>
</dbReference>
<comment type="caution">
    <text evidence="5">The sequence shown here is derived from an EMBL/GenBank/DDBJ whole genome shotgun (WGS) entry which is preliminary data.</text>
</comment>
<protein>
    <submittedName>
        <fullName evidence="5">LuxR family transcriptional regulator</fullName>
    </submittedName>
</protein>
<name>A0A3N3ZU27_9MICC</name>
<organism evidence="5 6">
    <name type="scientific">Kocuria soli</name>
    <dbReference type="NCBI Taxonomy" id="2485125"/>
    <lineage>
        <taxon>Bacteria</taxon>
        <taxon>Bacillati</taxon>
        <taxon>Actinomycetota</taxon>
        <taxon>Actinomycetes</taxon>
        <taxon>Micrococcales</taxon>
        <taxon>Micrococcaceae</taxon>
        <taxon>Kocuria</taxon>
    </lineage>
</organism>
<keyword evidence="1" id="KW-0547">Nucleotide-binding</keyword>
<dbReference type="Pfam" id="PF13191">
    <property type="entry name" value="AAA_16"/>
    <property type="match status" value="1"/>
</dbReference>
<dbReference type="Pfam" id="PF00196">
    <property type="entry name" value="GerE"/>
    <property type="match status" value="1"/>
</dbReference>
<dbReference type="Proteomes" id="UP000270616">
    <property type="component" value="Unassembled WGS sequence"/>
</dbReference>
<dbReference type="Gene3D" id="3.40.50.300">
    <property type="entry name" value="P-loop containing nucleotide triphosphate hydrolases"/>
    <property type="match status" value="1"/>
</dbReference>
<dbReference type="GO" id="GO:0003677">
    <property type="term" value="F:DNA binding"/>
    <property type="evidence" value="ECO:0007669"/>
    <property type="project" value="InterPro"/>
</dbReference>
<keyword evidence="3" id="KW-0802">TPR repeat</keyword>
<dbReference type="PROSITE" id="PS50043">
    <property type="entry name" value="HTH_LUXR_2"/>
    <property type="match status" value="1"/>
</dbReference>
<dbReference type="Gene3D" id="1.10.10.10">
    <property type="entry name" value="Winged helix-like DNA-binding domain superfamily/Winged helix DNA-binding domain"/>
    <property type="match status" value="1"/>
</dbReference>
<evidence type="ECO:0000256" key="1">
    <source>
        <dbReference type="ARBA" id="ARBA00022741"/>
    </source>
</evidence>
<dbReference type="OrthoDB" id="134933at2"/>
<dbReference type="InterPro" id="IPR019734">
    <property type="entry name" value="TPR_rpt"/>
</dbReference>
<feature type="repeat" description="TPR" evidence="3">
    <location>
        <begin position="767"/>
        <end position="800"/>
    </location>
</feature>
<accession>A0A3N3ZU27</accession>
<dbReference type="PROSITE" id="PS00622">
    <property type="entry name" value="HTH_LUXR_1"/>
    <property type="match status" value="1"/>
</dbReference>
<dbReference type="GO" id="GO:0004016">
    <property type="term" value="F:adenylate cyclase activity"/>
    <property type="evidence" value="ECO:0007669"/>
    <property type="project" value="TreeGrafter"/>
</dbReference>
<evidence type="ECO:0000313" key="6">
    <source>
        <dbReference type="Proteomes" id="UP000270616"/>
    </source>
</evidence>
<dbReference type="SUPFAM" id="SSF48452">
    <property type="entry name" value="TPR-like"/>
    <property type="match status" value="2"/>
</dbReference>
<dbReference type="PRINTS" id="PR00038">
    <property type="entry name" value="HTHLUXR"/>
</dbReference>
<keyword evidence="2" id="KW-0067">ATP-binding</keyword>
<dbReference type="SUPFAM" id="SSF52540">
    <property type="entry name" value="P-loop containing nucleoside triphosphate hydrolases"/>
    <property type="match status" value="1"/>
</dbReference>
<evidence type="ECO:0000259" key="4">
    <source>
        <dbReference type="PROSITE" id="PS50043"/>
    </source>
</evidence>
<dbReference type="PANTHER" id="PTHR16305">
    <property type="entry name" value="TESTICULAR SOLUBLE ADENYLYL CYCLASE"/>
    <property type="match status" value="1"/>
</dbReference>
<dbReference type="InterPro" id="IPR027417">
    <property type="entry name" value="P-loop_NTPase"/>
</dbReference>